<name>A0A5N7MV64_9HYPH</name>
<proteinExistence type="predicted"/>
<dbReference type="Proteomes" id="UP000403266">
    <property type="component" value="Unassembled WGS sequence"/>
</dbReference>
<evidence type="ECO:0008006" key="3">
    <source>
        <dbReference type="Google" id="ProtNLM"/>
    </source>
</evidence>
<gene>
    <name evidence="1" type="ORF">FS320_39330</name>
</gene>
<reference evidence="1 2" key="1">
    <citation type="journal article" date="2019" name="Syst. Appl. Microbiol.">
        <title>Microvirga tunisiensis sp. nov., a root nodule symbiotic bacterium isolated from Lupinus micranthus and L. luteus grown in Northern Tunisia.</title>
        <authorList>
            <person name="Msaddak A."/>
            <person name="Rejili M."/>
            <person name="Duran D."/>
            <person name="Mars M."/>
            <person name="Palacios J.M."/>
            <person name="Ruiz-Argueso T."/>
            <person name="Rey L."/>
            <person name="Imperial J."/>
        </authorList>
    </citation>
    <scope>NUCLEOTIDE SEQUENCE [LARGE SCALE GENOMIC DNA]</scope>
    <source>
        <strain evidence="1 2">Lmie10</strain>
    </source>
</reference>
<dbReference type="SUPFAM" id="SSF48452">
    <property type="entry name" value="TPR-like"/>
    <property type="match status" value="1"/>
</dbReference>
<sequence length="456" mass="50322">MLEAQFPDTVETQPELLARHITEAGLVAPAIGYWRQAGARARRRSAEVEAARHFRRALALAASLPDPRERDELELDLCIELGGALVATSGYGGDECRDLFARARTLCDRLQDANPKLFPVLYGHWVYEHVNGRLTNSIGLAEQFLSQAECAADRALEMIGHRLVGFTLLARGRADLALPHLRCALTAYDPTRDTPLAYVYGQNPKVGALMGAGMALGHLGFPDEAARTVRQGLDEARMLAHSNTLAWALFHASLFHLLRRDLVAAEELAGELMAIAREQGALFWATRGRALLSCARAGRTASTDNLAQLRQNLEAIDAETSWRVFTPCIVVVAAEILCTSGDIHGGLRLLEDMQPWVEHWEQRLAEAEGYRVRADLLLTTAAGEAEADLFRAIDVARGQSAKTFELRAATSLARLWRHDKRQEAHDLLASVYDWFTEGFDTPDLRSAKALLDELGE</sequence>
<accession>A0A5N7MV64</accession>
<organism evidence="1 2">
    <name type="scientific">Microvirga tunisiensis</name>
    <dbReference type="NCBI Taxonomy" id="2108360"/>
    <lineage>
        <taxon>Bacteria</taxon>
        <taxon>Pseudomonadati</taxon>
        <taxon>Pseudomonadota</taxon>
        <taxon>Alphaproteobacteria</taxon>
        <taxon>Hyphomicrobiales</taxon>
        <taxon>Methylobacteriaceae</taxon>
        <taxon>Microvirga</taxon>
    </lineage>
</organism>
<dbReference type="RefSeq" id="WP_152717818.1">
    <property type="nucleotide sequence ID" value="NZ_VOSJ01000482.1"/>
</dbReference>
<dbReference type="InterPro" id="IPR011990">
    <property type="entry name" value="TPR-like_helical_dom_sf"/>
</dbReference>
<dbReference type="PANTHER" id="PTHR47691:SF3">
    <property type="entry name" value="HTH-TYPE TRANSCRIPTIONAL REGULATOR RV0890C-RELATED"/>
    <property type="match status" value="1"/>
</dbReference>
<dbReference type="Gene3D" id="1.25.40.10">
    <property type="entry name" value="Tetratricopeptide repeat domain"/>
    <property type="match status" value="1"/>
</dbReference>
<evidence type="ECO:0000313" key="1">
    <source>
        <dbReference type="EMBL" id="MPR30847.1"/>
    </source>
</evidence>
<dbReference type="OrthoDB" id="4473689at2"/>
<protein>
    <recommendedName>
        <fullName evidence="3">Tetratricopeptide repeat protein</fullName>
    </recommendedName>
</protein>
<dbReference type="EMBL" id="VOSK01000462">
    <property type="protein sequence ID" value="MPR30847.1"/>
    <property type="molecule type" value="Genomic_DNA"/>
</dbReference>
<evidence type="ECO:0000313" key="2">
    <source>
        <dbReference type="Proteomes" id="UP000403266"/>
    </source>
</evidence>
<dbReference type="PANTHER" id="PTHR47691">
    <property type="entry name" value="REGULATOR-RELATED"/>
    <property type="match status" value="1"/>
</dbReference>
<dbReference type="AlphaFoldDB" id="A0A5N7MV64"/>
<comment type="caution">
    <text evidence="1">The sequence shown here is derived from an EMBL/GenBank/DDBJ whole genome shotgun (WGS) entry which is preliminary data.</text>
</comment>
<keyword evidence="2" id="KW-1185">Reference proteome</keyword>